<dbReference type="PANTHER" id="PTHR43884">
    <property type="entry name" value="ACYL-COA DEHYDROGENASE"/>
    <property type="match status" value="1"/>
</dbReference>
<comment type="cofactor">
    <cofactor evidence="1 6">
        <name>FAD</name>
        <dbReference type="ChEBI" id="CHEBI:57692"/>
    </cofactor>
</comment>
<comment type="caution">
    <text evidence="10">The sequence shown here is derived from an EMBL/GenBank/DDBJ whole genome shotgun (WGS) entry which is preliminary data.</text>
</comment>
<keyword evidence="11" id="KW-1185">Reference proteome</keyword>
<dbReference type="Pfam" id="PF00441">
    <property type="entry name" value="Acyl-CoA_dh_1"/>
    <property type="match status" value="1"/>
</dbReference>
<keyword evidence="4 6" id="KW-0274">FAD</keyword>
<dbReference type="GO" id="GO:0050660">
    <property type="term" value="F:flavin adenine dinucleotide binding"/>
    <property type="evidence" value="ECO:0007669"/>
    <property type="project" value="InterPro"/>
</dbReference>
<proteinExistence type="inferred from homology"/>
<dbReference type="SUPFAM" id="SSF47203">
    <property type="entry name" value="Acyl-CoA dehydrogenase C-terminal domain-like"/>
    <property type="match status" value="1"/>
</dbReference>
<dbReference type="Pfam" id="PF02771">
    <property type="entry name" value="Acyl-CoA_dh_N"/>
    <property type="match status" value="1"/>
</dbReference>
<evidence type="ECO:0000256" key="3">
    <source>
        <dbReference type="ARBA" id="ARBA00022630"/>
    </source>
</evidence>
<feature type="domain" description="Acyl-CoA dehydrogenase/oxidase N-terminal" evidence="9">
    <location>
        <begin position="6"/>
        <end position="101"/>
    </location>
</feature>
<dbReference type="AlphaFoldDB" id="A0A840WI67"/>
<dbReference type="InterPro" id="IPR009100">
    <property type="entry name" value="AcylCoA_DH/oxidase_NM_dom_sf"/>
</dbReference>
<feature type="domain" description="Acyl-CoA dehydrogenase/oxidase C-terminal" evidence="7">
    <location>
        <begin position="219"/>
        <end position="335"/>
    </location>
</feature>
<evidence type="ECO:0000259" key="7">
    <source>
        <dbReference type="Pfam" id="PF00441"/>
    </source>
</evidence>
<organism evidence="10 11">
    <name type="scientific">Rubricella aquisinus</name>
    <dbReference type="NCBI Taxonomy" id="2028108"/>
    <lineage>
        <taxon>Bacteria</taxon>
        <taxon>Pseudomonadati</taxon>
        <taxon>Pseudomonadota</taxon>
        <taxon>Alphaproteobacteria</taxon>
        <taxon>Rhodobacterales</taxon>
        <taxon>Paracoccaceae</taxon>
        <taxon>Rubricella</taxon>
    </lineage>
</organism>
<feature type="domain" description="Acyl-CoA oxidase/dehydrogenase middle" evidence="8">
    <location>
        <begin position="119"/>
        <end position="194"/>
    </location>
</feature>
<protein>
    <recommendedName>
        <fullName evidence="12">Pimeloyl-CoA dehydrogenase small subunit</fullName>
    </recommendedName>
</protein>
<dbReference type="GO" id="GO:0003995">
    <property type="term" value="F:acyl-CoA dehydrogenase activity"/>
    <property type="evidence" value="ECO:0007669"/>
    <property type="project" value="TreeGrafter"/>
</dbReference>
<dbReference type="InterPro" id="IPR037069">
    <property type="entry name" value="AcylCoA_DH/ox_N_sf"/>
</dbReference>
<dbReference type="InterPro" id="IPR013786">
    <property type="entry name" value="AcylCoA_DH/ox_N"/>
</dbReference>
<dbReference type="PANTHER" id="PTHR43884:SF20">
    <property type="entry name" value="ACYL-COA DEHYDROGENASE FADE28"/>
    <property type="match status" value="1"/>
</dbReference>
<sequence length="356" mass="38255">MNFTLTEDRQMMQDSLRRFLTDRYSAERRGALIAAEAGFDRDIWRDLADLGAVAALFGEDQGGFGGAGFDIALVFEELGRAGALEPMMEALIAGGLLAEMGHGDLVARIIAGELIVTLAYLEPDGRYDLSPRTTRLTEDRLSGHKSLVGHAEAADLFLVTALGPEGVTLALVPRGADGLSLTAYPTADGMRAAELRLDATPANTLLTGALPLLERHIARATLACMADTLGAMETAMALTITHLKTRQQFGRPLGKFQVLQHRMADLAIELEQARSAVINAAGQLGTNQEARHISAAKNLMGRTARLMAEEAIQLHGGIGMTAEYALAHFAKRMVMADHKFGDEDHHLARFIALSAT</sequence>
<evidence type="ECO:0000313" key="11">
    <source>
        <dbReference type="Proteomes" id="UP000553766"/>
    </source>
</evidence>
<dbReference type="InterPro" id="IPR036250">
    <property type="entry name" value="AcylCo_DH-like_C"/>
</dbReference>
<evidence type="ECO:0000259" key="8">
    <source>
        <dbReference type="Pfam" id="PF02770"/>
    </source>
</evidence>
<keyword evidence="3 6" id="KW-0285">Flavoprotein</keyword>
<comment type="similarity">
    <text evidence="2 6">Belongs to the acyl-CoA dehydrogenase family.</text>
</comment>
<dbReference type="Pfam" id="PF02770">
    <property type="entry name" value="Acyl-CoA_dh_M"/>
    <property type="match status" value="1"/>
</dbReference>
<gene>
    <name evidence="10" type="ORF">FHS89_000169</name>
</gene>
<dbReference type="InterPro" id="IPR046373">
    <property type="entry name" value="Acyl-CoA_Oxase/DH_mid-dom_sf"/>
</dbReference>
<dbReference type="SUPFAM" id="SSF56645">
    <property type="entry name" value="Acyl-CoA dehydrogenase NM domain-like"/>
    <property type="match status" value="1"/>
</dbReference>
<reference evidence="10 11" key="1">
    <citation type="submission" date="2020-08" db="EMBL/GenBank/DDBJ databases">
        <title>Genomic Encyclopedia of Type Strains, Phase IV (KMG-IV): sequencing the most valuable type-strain genomes for metagenomic binning, comparative biology and taxonomic classification.</title>
        <authorList>
            <person name="Goeker M."/>
        </authorList>
    </citation>
    <scope>NUCLEOTIDE SEQUENCE [LARGE SCALE GENOMIC DNA]</scope>
    <source>
        <strain evidence="10 11">DSM 103377</strain>
    </source>
</reference>
<dbReference type="InterPro" id="IPR009075">
    <property type="entry name" value="AcylCo_DH/oxidase_C"/>
</dbReference>
<evidence type="ECO:0000256" key="1">
    <source>
        <dbReference type="ARBA" id="ARBA00001974"/>
    </source>
</evidence>
<name>A0A840WI67_9RHOB</name>
<evidence type="ECO:0000313" key="10">
    <source>
        <dbReference type="EMBL" id="MBB5514171.1"/>
    </source>
</evidence>
<dbReference type="RefSeq" id="WP_184007503.1">
    <property type="nucleotide sequence ID" value="NZ_JACIJS010000001.1"/>
</dbReference>
<evidence type="ECO:0008006" key="12">
    <source>
        <dbReference type="Google" id="ProtNLM"/>
    </source>
</evidence>
<dbReference type="Proteomes" id="UP000553766">
    <property type="component" value="Unassembled WGS sequence"/>
</dbReference>
<dbReference type="EMBL" id="JACIJS010000001">
    <property type="protein sequence ID" value="MBB5514171.1"/>
    <property type="molecule type" value="Genomic_DNA"/>
</dbReference>
<dbReference type="CDD" id="cd00567">
    <property type="entry name" value="ACAD"/>
    <property type="match status" value="1"/>
</dbReference>
<evidence type="ECO:0000256" key="2">
    <source>
        <dbReference type="ARBA" id="ARBA00009347"/>
    </source>
</evidence>
<evidence type="ECO:0000256" key="5">
    <source>
        <dbReference type="ARBA" id="ARBA00023002"/>
    </source>
</evidence>
<accession>A0A840WI67</accession>
<evidence type="ECO:0000256" key="4">
    <source>
        <dbReference type="ARBA" id="ARBA00022827"/>
    </source>
</evidence>
<keyword evidence="5 6" id="KW-0560">Oxidoreductase</keyword>
<dbReference type="Gene3D" id="2.40.110.10">
    <property type="entry name" value="Butyryl-CoA Dehydrogenase, subunit A, domain 2"/>
    <property type="match status" value="1"/>
</dbReference>
<dbReference type="Gene3D" id="1.10.540.10">
    <property type="entry name" value="Acyl-CoA dehydrogenase/oxidase, N-terminal domain"/>
    <property type="match status" value="1"/>
</dbReference>
<evidence type="ECO:0000256" key="6">
    <source>
        <dbReference type="RuleBase" id="RU362125"/>
    </source>
</evidence>
<dbReference type="InterPro" id="IPR006091">
    <property type="entry name" value="Acyl-CoA_Oxase/DH_mid-dom"/>
</dbReference>
<evidence type="ECO:0000259" key="9">
    <source>
        <dbReference type="Pfam" id="PF02771"/>
    </source>
</evidence>
<dbReference type="Gene3D" id="1.20.140.10">
    <property type="entry name" value="Butyryl-CoA Dehydrogenase, subunit A, domain 3"/>
    <property type="match status" value="1"/>
</dbReference>